<keyword evidence="7" id="KW-0408">Iron</keyword>
<comment type="subcellular location">
    <subcellularLocation>
        <location evidence="1 12">Cell outer membrane</location>
        <topology evidence="1 12">Multi-pass membrane protein</topology>
    </subcellularLocation>
</comment>
<dbReference type="OrthoDB" id="15609at2"/>
<dbReference type="InterPro" id="IPR000531">
    <property type="entry name" value="Beta-barrel_TonB"/>
</dbReference>
<dbReference type="EMBL" id="JZRB01000030">
    <property type="protein sequence ID" value="KJV30959.1"/>
    <property type="molecule type" value="Genomic_DNA"/>
</dbReference>
<feature type="domain" description="TonB-dependent receptor plug" evidence="17">
    <location>
        <begin position="81"/>
        <end position="179"/>
    </location>
</feature>
<evidence type="ECO:0000256" key="8">
    <source>
        <dbReference type="ARBA" id="ARBA00023065"/>
    </source>
</evidence>
<accession>A0A0F3KLF9</accession>
<evidence type="ECO:0000259" key="17">
    <source>
        <dbReference type="Pfam" id="PF07715"/>
    </source>
</evidence>
<keyword evidence="6 15" id="KW-0732">Signal</keyword>
<dbReference type="PANTHER" id="PTHR32552:SF89">
    <property type="entry name" value="CATECHOLATE SIDEROPHORE RECEPTOR FIU"/>
    <property type="match status" value="1"/>
</dbReference>
<sequence length="819" mass="89524">MNRNSLSAAIALTLCLVAGAAVAQDSQDAQPQGQAATGQRSNVSNTSNTTNDNATRRAAEQMSAVQVRADSLSLGGGMMSIQDAPKAVSTISRDAIKQAAPGATFIQAIDSIPGVVSSTDDVTGTNDGNVTIRGFPIDEVGVTVNGAPINDSGNYKIYPTEYGDTENMGDITVQQGYPDNDTPIAGAAGGSIAWVTVDPSHTAGLDFSQSLGQNSYHRTFFRLNTGDTGPVRSWLSYSNNETNLWRGRGKAKITKVDGKSVWTIDDRNSVTFSVQYNREVKTNYEGLTKAQVAQQYKQSYASVYTPGSTSSNFYALHQNPFRNYLASADGEFTFTDSLRLSVVPYFQYGEGGGGSGSTVTENPLANNNYYHSVNYDLDGDGKLSGTKLVNSFSNSITYRPGIIAKLNQDLTDNNSLEYGFWWERPRQQQDQVFVPVDPETGIPVDTWAKHERISYPDGVAQKSYINYTTTTNQKAFITDNWTPDDKWTFTGSLAYVWSKRDGYVAEYPDSIGSISAAGKVTTVNAAYTANPDKTFHKFTPTGGIKYQLNDQNQFYLGVGKTFRAPINGAILSNALYGNGTAEANPLPNKPETSVTGDLGWRFYGESLSASVDAYASNFNNKQVSGYDEATGLTVYTQLPKVHMRGLNAEASYKLDENWSVYANYNYTRSLMQANLDTLGDGIYYTKGKTLLNSPKNTGYVALNYKNGPFWAQLNAKYQGASWGDWSNTQKIGGYTTLNLNAGWDFPDFSTTFRKPYIKINLFNLADRKAFTYASNVTSFLASNPDKIKDVNGTTLYASAPYYSVLQERTFMVTFGASFF</sequence>
<evidence type="ECO:0000256" key="15">
    <source>
        <dbReference type="SAM" id="SignalP"/>
    </source>
</evidence>
<evidence type="ECO:0000256" key="12">
    <source>
        <dbReference type="PROSITE-ProRule" id="PRU01360"/>
    </source>
</evidence>
<keyword evidence="8" id="KW-0406">Ion transport</keyword>
<evidence type="ECO:0000256" key="2">
    <source>
        <dbReference type="ARBA" id="ARBA00022448"/>
    </source>
</evidence>
<dbReference type="InterPro" id="IPR037066">
    <property type="entry name" value="Plug_dom_sf"/>
</dbReference>
<dbReference type="InterPro" id="IPR036942">
    <property type="entry name" value="Beta-barrel_TonB_sf"/>
</dbReference>
<keyword evidence="11 12" id="KW-0998">Cell outer membrane</keyword>
<evidence type="ECO:0000256" key="11">
    <source>
        <dbReference type="ARBA" id="ARBA00023237"/>
    </source>
</evidence>
<keyword evidence="3 12" id="KW-1134">Transmembrane beta strand</keyword>
<keyword evidence="9 13" id="KW-0798">TonB box</keyword>
<dbReference type="PROSITE" id="PS52016">
    <property type="entry name" value="TONB_DEPENDENT_REC_3"/>
    <property type="match status" value="1"/>
</dbReference>
<dbReference type="RefSeq" id="WP_045830324.1">
    <property type="nucleotide sequence ID" value="NZ_JZRB01000030.1"/>
</dbReference>
<comment type="similarity">
    <text evidence="12 13">Belongs to the TonB-dependent receptor family.</text>
</comment>
<keyword evidence="5 12" id="KW-0812">Transmembrane</keyword>
<feature type="domain" description="TonB-dependent receptor-like beta-barrel" evidence="16">
    <location>
        <begin position="265"/>
        <end position="750"/>
    </location>
</feature>
<evidence type="ECO:0000256" key="13">
    <source>
        <dbReference type="RuleBase" id="RU003357"/>
    </source>
</evidence>
<feature type="signal peptide" evidence="15">
    <location>
        <begin position="1"/>
        <end position="23"/>
    </location>
</feature>
<dbReference type="InterPro" id="IPR039426">
    <property type="entry name" value="TonB-dep_rcpt-like"/>
</dbReference>
<reference evidence="18 19" key="1">
    <citation type="submission" date="2015-03" db="EMBL/GenBank/DDBJ databases">
        <title>Draft genome sequence of Luteibacter yeojuensis strain SU11.</title>
        <authorList>
            <person name="Sulaiman J."/>
            <person name="Priya K."/>
            <person name="Chan K.-G."/>
        </authorList>
    </citation>
    <scope>NUCLEOTIDE SEQUENCE [LARGE SCALE GENOMIC DNA]</scope>
    <source>
        <strain evidence="18 19">SU11</strain>
    </source>
</reference>
<protein>
    <submittedName>
        <fullName evidence="18">Membrane protein</fullName>
    </submittedName>
</protein>
<feature type="compositionally biased region" description="Polar residues" evidence="14">
    <location>
        <begin position="29"/>
        <end position="39"/>
    </location>
</feature>
<evidence type="ECO:0000256" key="6">
    <source>
        <dbReference type="ARBA" id="ARBA00022729"/>
    </source>
</evidence>
<feature type="chain" id="PRO_5002463114" evidence="15">
    <location>
        <begin position="24"/>
        <end position="819"/>
    </location>
</feature>
<comment type="caution">
    <text evidence="18">The sequence shown here is derived from an EMBL/GenBank/DDBJ whole genome shotgun (WGS) entry which is preliminary data.</text>
</comment>
<feature type="region of interest" description="Disordered" evidence="14">
    <location>
        <begin position="29"/>
        <end position="56"/>
    </location>
</feature>
<feature type="compositionally biased region" description="Low complexity" evidence="14">
    <location>
        <begin position="40"/>
        <end position="53"/>
    </location>
</feature>
<keyword evidence="2 12" id="KW-0813">Transport</keyword>
<evidence type="ECO:0000256" key="1">
    <source>
        <dbReference type="ARBA" id="ARBA00004571"/>
    </source>
</evidence>
<evidence type="ECO:0000313" key="18">
    <source>
        <dbReference type="EMBL" id="KJV30959.1"/>
    </source>
</evidence>
<dbReference type="InterPro" id="IPR012910">
    <property type="entry name" value="Plug_dom"/>
</dbReference>
<evidence type="ECO:0000256" key="7">
    <source>
        <dbReference type="ARBA" id="ARBA00023004"/>
    </source>
</evidence>
<name>A0A0F3KLF9_9GAMM</name>
<evidence type="ECO:0000259" key="16">
    <source>
        <dbReference type="Pfam" id="PF00593"/>
    </source>
</evidence>
<dbReference type="Pfam" id="PF07715">
    <property type="entry name" value="Plug"/>
    <property type="match status" value="1"/>
</dbReference>
<proteinExistence type="inferred from homology"/>
<evidence type="ECO:0000256" key="3">
    <source>
        <dbReference type="ARBA" id="ARBA00022452"/>
    </source>
</evidence>
<evidence type="ECO:0000256" key="10">
    <source>
        <dbReference type="ARBA" id="ARBA00023136"/>
    </source>
</evidence>
<keyword evidence="19" id="KW-1185">Reference proteome</keyword>
<dbReference type="PATRIC" id="fig|345309.4.peg.2514"/>
<keyword evidence="4" id="KW-0410">Iron transport</keyword>
<dbReference type="Gene3D" id="2.40.170.20">
    <property type="entry name" value="TonB-dependent receptor, beta-barrel domain"/>
    <property type="match status" value="1"/>
</dbReference>
<dbReference type="Proteomes" id="UP000033651">
    <property type="component" value="Unassembled WGS sequence"/>
</dbReference>
<dbReference type="GO" id="GO:0009279">
    <property type="term" value="C:cell outer membrane"/>
    <property type="evidence" value="ECO:0007669"/>
    <property type="project" value="UniProtKB-SubCell"/>
</dbReference>
<evidence type="ECO:0000256" key="5">
    <source>
        <dbReference type="ARBA" id="ARBA00022692"/>
    </source>
</evidence>
<dbReference type="CDD" id="cd01347">
    <property type="entry name" value="ligand_gated_channel"/>
    <property type="match status" value="1"/>
</dbReference>
<keyword evidence="10 12" id="KW-0472">Membrane</keyword>
<evidence type="ECO:0000313" key="19">
    <source>
        <dbReference type="Proteomes" id="UP000033651"/>
    </source>
</evidence>
<evidence type="ECO:0000256" key="14">
    <source>
        <dbReference type="SAM" id="MobiDB-lite"/>
    </source>
</evidence>
<dbReference type="Gene3D" id="2.170.130.10">
    <property type="entry name" value="TonB-dependent receptor, plug domain"/>
    <property type="match status" value="1"/>
</dbReference>
<dbReference type="SUPFAM" id="SSF56935">
    <property type="entry name" value="Porins"/>
    <property type="match status" value="1"/>
</dbReference>
<gene>
    <name evidence="18" type="ORF">VI08_14550</name>
</gene>
<dbReference type="Pfam" id="PF00593">
    <property type="entry name" value="TonB_dep_Rec_b-barrel"/>
    <property type="match status" value="1"/>
</dbReference>
<dbReference type="AlphaFoldDB" id="A0A0F3KLF9"/>
<dbReference type="GO" id="GO:0015344">
    <property type="term" value="F:siderophore uptake transmembrane transporter activity"/>
    <property type="evidence" value="ECO:0007669"/>
    <property type="project" value="TreeGrafter"/>
</dbReference>
<dbReference type="PANTHER" id="PTHR32552">
    <property type="entry name" value="FERRICHROME IRON RECEPTOR-RELATED"/>
    <property type="match status" value="1"/>
</dbReference>
<evidence type="ECO:0000256" key="4">
    <source>
        <dbReference type="ARBA" id="ARBA00022496"/>
    </source>
</evidence>
<organism evidence="18 19">
    <name type="scientific">Luteibacter yeojuensis</name>
    <dbReference type="NCBI Taxonomy" id="345309"/>
    <lineage>
        <taxon>Bacteria</taxon>
        <taxon>Pseudomonadati</taxon>
        <taxon>Pseudomonadota</taxon>
        <taxon>Gammaproteobacteria</taxon>
        <taxon>Lysobacterales</taxon>
        <taxon>Rhodanobacteraceae</taxon>
        <taxon>Luteibacter</taxon>
    </lineage>
</organism>
<evidence type="ECO:0000256" key="9">
    <source>
        <dbReference type="ARBA" id="ARBA00023077"/>
    </source>
</evidence>